<reference evidence="1" key="1">
    <citation type="submission" date="2019-08" db="EMBL/GenBank/DDBJ databases">
        <title>Genome sequence of Clostridiales bacterium MT110.</title>
        <authorList>
            <person name="Cao J."/>
        </authorList>
    </citation>
    <scope>NUCLEOTIDE SEQUENCE</scope>
    <source>
        <strain evidence="1">MT110</strain>
    </source>
</reference>
<dbReference type="EMBL" id="CP042469">
    <property type="protein sequence ID" value="QOX64605.1"/>
    <property type="molecule type" value="Genomic_DNA"/>
</dbReference>
<evidence type="ECO:0000313" key="1">
    <source>
        <dbReference type="EMBL" id="QOX64605.1"/>
    </source>
</evidence>
<accession>A0ACD1AEJ5</accession>
<organism evidence="1 2">
    <name type="scientific">Anoxybacterium hadale</name>
    <dbReference type="NCBI Taxonomy" id="3408580"/>
    <lineage>
        <taxon>Bacteria</taxon>
        <taxon>Bacillati</taxon>
        <taxon>Bacillota</taxon>
        <taxon>Clostridia</taxon>
        <taxon>Peptostreptococcales</taxon>
        <taxon>Anaerovoracaceae</taxon>
        <taxon>Anoxybacterium</taxon>
    </lineage>
</organism>
<dbReference type="Proteomes" id="UP000594014">
    <property type="component" value="Chromosome"/>
</dbReference>
<keyword evidence="2" id="KW-1185">Reference proteome</keyword>
<sequence length="320" mass="34537">MKVNIGVEIGAKFIQAGIVDKYGRLLARTKVQSKCERGLSEIVEDAANLIRQLLSDKDLELRSVKSIGVACPGVPDEENSKILKTYILGLYNAPIKDELKRHFANIPIYVENDAHCAAIAESAAGAAEDLDYSITINIGTGISGGVIIDNRLYTGLNNAGAVLGHMVIDKNGRKCSCGRNGCFETLCSARALIEDTRTAAEKNPESLIWKVCENDLGKITELTAYEAMTLGDETGKEIFRCYVDNLAVALTNLANILMPEVIILCGGITGLGEELLKPVREKMHGWVYSRETTLPALKLSEMGSASVLVGAGMLAAYKKK</sequence>
<proteinExistence type="predicted"/>
<evidence type="ECO:0000313" key="2">
    <source>
        <dbReference type="Proteomes" id="UP000594014"/>
    </source>
</evidence>
<name>A0ACD1AEJ5_9FIRM</name>
<protein>
    <submittedName>
        <fullName evidence="1">ROK family protein</fullName>
    </submittedName>
</protein>
<gene>
    <name evidence="1" type="ORF">FRZ06_15280</name>
</gene>